<accession>A0A9D4F2C2</accession>
<dbReference type="EMBL" id="JAIWYP010000008">
    <property type="protein sequence ID" value="KAH3788786.1"/>
    <property type="molecule type" value="Genomic_DNA"/>
</dbReference>
<organism evidence="1 2">
    <name type="scientific">Dreissena polymorpha</name>
    <name type="common">Zebra mussel</name>
    <name type="synonym">Mytilus polymorpha</name>
    <dbReference type="NCBI Taxonomy" id="45954"/>
    <lineage>
        <taxon>Eukaryota</taxon>
        <taxon>Metazoa</taxon>
        <taxon>Spiralia</taxon>
        <taxon>Lophotrochozoa</taxon>
        <taxon>Mollusca</taxon>
        <taxon>Bivalvia</taxon>
        <taxon>Autobranchia</taxon>
        <taxon>Heteroconchia</taxon>
        <taxon>Euheterodonta</taxon>
        <taxon>Imparidentia</taxon>
        <taxon>Neoheterodontei</taxon>
        <taxon>Myida</taxon>
        <taxon>Dreissenoidea</taxon>
        <taxon>Dreissenidae</taxon>
        <taxon>Dreissena</taxon>
    </lineage>
</organism>
<reference evidence="1" key="2">
    <citation type="submission" date="2020-11" db="EMBL/GenBank/DDBJ databases">
        <authorList>
            <person name="McCartney M.A."/>
            <person name="Auch B."/>
            <person name="Kono T."/>
            <person name="Mallez S."/>
            <person name="Becker A."/>
            <person name="Gohl D.M."/>
            <person name="Silverstein K.A.T."/>
            <person name="Koren S."/>
            <person name="Bechman K.B."/>
            <person name="Herman A."/>
            <person name="Abrahante J.E."/>
            <person name="Garbe J."/>
        </authorList>
    </citation>
    <scope>NUCLEOTIDE SEQUENCE</scope>
    <source>
        <strain evidence="1">Duluth1</strain>
        <tissue evidence="1">Whole animal</tissue>
    </source>
</reference>
<evidence type="ECO:0000313" key="1">
    <source>
        <dbReference type="EMBL" id="KAH3788786.1"/>
    </source>
</evidence>
<name>A0A9D4F2C2_DREPO</name>
<protein>
    <submittedName>
        <fullName evidence="1">Uncharacterized protein</fullName>
    </submittedName>
</protein>
<evidence type="ECO:0000313" key="2">
    <source>
        <dbReference type="Proteomes" id="UP000828390"/>
    </source>
</evidence>
<dbReference type="Proteomes" id="UP000828390">
    <property type="component" value="Unassembled WGS sequence"/>
</dbReference>
<sequence length="149" mass="16991">MECWVCMSFGHKLCHFVHDQIAVSLTTYQAAGLTCNIKELAQIFVDQTARGVLLDGAARRAFEKALCQHGPVGAMWDAFHQHLHTHVLQSMSRVLRKLGLMLVRKVLSQISLCALLRLIRDDTFRFNGIFRLKEVSFYQKSSLSEKCRP</sequence>
<comment type="caution">
    <text evidence="1">The sequence shown here is derived from an EMBL/GenBank/DDBJ whole genome shotgun (WGS) entry which is preliminary data.</text>
</comment>
<proteinExistence type="predicted"/>
<gene>
    <name evidence="1" type="ORF">DPMN_166934</name>
</gene>
<reference evidence="1" key="1">
    <citation type="journal article" date="2019" name="bioRxiv">
        <title>The Genome of the Zebra Mussel, Dreissena polymorpha: A Resource for Invasive Species Research.</title>
        <authorList>
            <person name="McCartney M.A."/>
            <person name="Auch B."/>
            <person name="Kono T."/>
            <person name="Mallez S."/>
            <person name="Zhang Y."/>
            <person name="Obille A."/>
            <person name="Becker A."/>
            <person name="Abrahante J.E."/>
            <person name="Garbe J."/>
            <person name="Badalamenti J.P."/>
            <person name="Herman A."/>
            <person name="Mangelson H."/>
            <person name="Liachko I."/>
            <person name="Sullivan S."/>
            <person name="Sone E.D."/>
            <person name="Koren S."/>
            <person name="Silverstein K.A.T."/>
            <person name="Beckman K.B."/>
            <person name="Gohl D.M."/>
        </authorList>
    </citation>
    <scope>NUCLEOTIDE SEQUENCE</scope>
    <source>
        <strain evidence="1">Duluth1</strain>
        <tissue evidence="1">Whole animal</tissue>
    </source>
</reference>
<keyword evidence="2" id="KW-1185">Reference proteome</keyword>
<dbReference type="AlphaFoldDB" id="A0A9D4F2C2"/>